<dbReference type="InterPro" id="IPR000700">
    <property type="entry name" value="PAS-assoc_C"/>
</dbReference>
<dbReference type="PROSITE" id="PS50885">
    <property type="entry name" value="HAMP"/>
    <property type="match status" value="1"/>
</dbReference>
<evidence type="ECO:0000259" key="4">
    <source>
        <dbReference type="PROSITE" id="PS50112"/>
    </source>
</evidence>
<dbReference type="Gene3D" id="3.30.450.20">
    <property type="entry name" value="PAS domain"/>
    <property type="match status" value="2"/>
</dbReference>
<dbReference type="PROSITE" id="PS50112">
    <property type="entry name" value="PAS"/>
    <property type="match status" value="1"/>
</dbReference>
<dbReference type="NCBIfam" id="TIGR00229">
    <property type="entry name" value="sensory_box"/>
    <property type="match status" value="1"/>
</dbReference>
<dbReference type="Pfam" id="PF08447">
    <property type="entry name" value="PAS_3"/>
    <property type="match status" value="1"/>
</dbReference>
<feature type="domain" description="PAS" evidence="4">
    <location>
        <begin position="676"/>
        <end position="746"/>
    </location>
</feature>
<dbReference type="InterPro" id="IPR003660">
    <property type="entry name" value="HAMP_dom"/>
</dbReference>
<dbReference type="InterPro" id="IPR001610">
    <property type="entry name" value="PAC"/>
</dbReference>
<dbReference type="GO" id="GO:0016791">
    <property type="term" value="F:phosphatase activity"/>
    <property type="evidence" value="ECO:0007669"/>
    <property type="project" value="TreeGrafter"/>
</dbReference>
<dbReference type="PANTHER" id="PTHR43156:SF9">
    <property type="entry name" value="HAMP DOMAIN-CONTAINING PROTEIN"/>
    <property type="match status" value="1"/>
</dbReference>
<dbReference type="PANTHER" id="PTHR43156">
    <property type="entry name" value="STAGE II SPORULATION PROTEIN E-RELATED"/>
    <property type="match status" value="1"/>
</dbReference>
<dbReference type="SUPFAM" id="SSF55785">
    <property type="entry name" value="PYP-like sensor domain (PAS domain)"/>
    <property type="match status" value="2"/>
</dbReference>
<dbReference type="AlphaFoldDB" id="A0A937FYQ2"/>
<dbReference type="Pfam" id="PF00672">
    <property type="entry name" value="HAMP"/>
    <property type="match status" value="1"/>
</dbReference>
<dbReference type="InterPro" id="IPR035965">
    <property type="entry name" value="PAS-like_dom_sf"/>
</dbReference>
<evidence type="ECO:0000256" key="3">
    <source>
        <dbReference type="SAM" id="Phobius"/>
    </source>
</evidence>
<dbReference type="Pfam" id="PF07228">
    <property type="entry name" value="SpoIIE"/>
    <property type="match status" value="1"/>
</dbReference>
<dbReference type="GO" id="GO:0016020">
    <property type="term" value="C:membrane"/>
    <property type="evidence" value="ECO:0007669"/>
    <property type="project" value="InterPro"/>
</dbReference>
<dbReference type="Pfam" id="PF13185">
    <property type="entry name" value="GAF_2"/>
    <property type="match status" value="1"/>
</dbReference>
<dbReference type="PROSITE" id="PS50113">
    <property type="entry name" value="PAC"/>
    <property type="match status" value="2"/>
</dbReference>
<gene>
    <name evidence="7" type="ORF">JMN32_13095</name>
</gene>
<evidence type="ECO:0000313" key="8">
    <source>
        <dbReference type="Proteomes" id="UP000614216"/>
    </source>
</evidence>
<dbReference type="InterPro" id="IPR036457">
    <property type="entry name" value="PPM-type-like_dom_sf"/>
</dbReference>
<accession>A0A937FYQ2</accession>
<evidence type="ECO:0000256" key="1">
    <source>
        <dbReference type="ARBA" id="ARBA00022801"/>
    </source>
</evidence>
<keyword evidence="3" id="KW-1133">Transmembrane helix</keyword>
<proteinExistence type="predicted"/>
<dbReference type="CDD" id="cd00130">
    <property type="entry name" value="PAS"/>
    <property type="match status" value="2"/>
</dbReference>
<dbReference type="SMART" id="SM00304">
    <property type="entry name" value="HAMP"/>
    <property type="match status" value="1"/>
</dbReference>
<keyword evidence="1" id="KW-0378">Hydrolase</keyword>
<evidence type="ECO:0000259" key="5">
    <source>
        <dbReference type="PROSITE" id="PS50113"/>
    </source>
</evidence>
<feature type="domain" description="HAMP" evidence="6">
    <location>
        <begin position="361"/>
        <end position="413"/>
    </location>
</feature>
<evidence type="ECO:0000256" key="2">
    <source>
        <dbReference type="SAM" id="Coils"/>
    </source>
</evidence>
<dbReference type="SUPFAM" id="SSF158472">
    <property type="entry name" value="HAMP domain-like"/>
    <property type="match status" value="1"/>
</dbReference>
<dbReference type="InterPro" id="IPR013655">
    <property type="entry name" value="PAS_fold_3"/>
</dbReference>
<dbReference type="EMBL" id="JAEUGD010000042">
    <property type="protein sequence ID" value="MBL6447252.1"/>
    <property type="molecule type" value="Genomic_DNA"/>
</dbReference>
<dbReference type="InterPro" id="IPR003018">
    <property type="entry name" value="GAF"/>
</dbReference>
<feature type="transmembrane region" description="Helical" evidence="3">
    <location>
        <begin position="338"/>
        <end position="364"/>
    </location>
</feature>
<dbReference type="GO" id="GO:0007165">
    <property type="term" value="P:signal transduction"/>
    <property type="evidence" value="ECO:0007669"/>
    <property type="project" value="InterPro"/>
</dbReference>
<organism evidence="7 8">
    <name type="scientific">Fulvivirga marina</name>
    <dbReference type="NCBI Taxonomy" id="2494733"/>
    <lineage>
        <taxon>Bacteria</taxon>
        <taxon>Pseudomonadati</taxon>
        <taxon>Bacteroidota</taxon>
        <taxon>Cytophagia</taxon>
        <taxon>Cytophagales</taxon>
        <taxon>Fulvivirgaceae</taxon>
        <taxon>Fulvivirga</taxon>
    </lineage>
</organism>
<dbReference type="CDD" id="cd06225">
    <property type="entry name" value="HAMP"/>
    <property type="match status" value="1"/>
</dbReference>
<sequence>MFKNLKISTKITALVATVVILAVAAISLLSYKLTTDTIVARYEKSLSVIAENRADKIGAYFDHVIANLKLLQETKTIKEGASPSFNAPPEPTFDSDSAATDIGFEEDPMGFGMGMDDTGGFDTGEVLEPEPKVDHDVSGFLNEVKQSHGYENLYITEPNGVISYSTNPKLGKGSNLEDADGHMLGQSAQKIYFSNITKNEENGKYYMYAGAPVNHTSGKSLLFIEIDMSEVYSIIQDTTGLLHTGSVLLARIDTLAGRINFLHTSRNDTLTSVGALKDGAERGRAVQEATRGGSGHGVRTDHKENEVVAAWRHIPNINWGLVAKINTSEIFAESENQLYYFLIIGFIIVLLATLLSLIFSRYLINPLLYLKKNLELVGNGVLPEKVEKKSNDEIGMMAVSLDYLVQTLKGTAQFAQQIGEGNFDANYKPISEEDALGISLVNMRDNLIEAEKRDKQRNWIVTGVAEIGEILRAHDNLEQLGDETIKYIIEKIGAVQGAFYVINDEAEIDEMVLTMMSSYAYNRKKHLEVSFKFAEGLVGQAAAEKDTVLRTEIPEDYVTITSGILGDQRPGCILIVPLITDEKVYGVLEFAGFGKFDQGKVKFVEELSLILARTVFNIKVNERTRKLLEESQAMSSELQEKQEILRQNAEEMQATQEELQKSNVKLEEQIEEVNRTQKRMQLLLENASEVITIYEEDETIRYISPSVEPILGYSQKEMMGTADVDKVHPEAVEAFKNMFEELKANPDDQVTIQYEYLTKEGNYIWLESTGTNFMSNPAIHGLIVNSTDITERRRAEQEQRMRSKMQALSENSPDLITRLENETISYINPVIEEYTGKTPIDYLNHKVGETDLNEKILESWLTIVEQVNASNAKVATEMDFPSEMGDRVMQVNAIPEYDEADHLESVLVVSHDITDRKMIEMEIQNKNKKIADSINYAKRIQNAILPNTAVINKVLPDSFILYKPKDVVSGDFPWYVQVGNDIYMAAVDCTGHGVPGALLSLIGYFLLNDIVRSRKISDPGIILDQLDEGVTTTLRQDQDDSKTKDGMDIALCKINTDSQKVEYAGAHRPLYVVKQGELEEIKGNKFAIGGGIYKNQTNFTNYQMTLSKGDSIYFCSDGFPDQFGGPNNRKFGPKRLRELVTKIHHKPMKEAFKDFDREWEDWKADEKQTDDVLLIGIKF</sequence>
<dbReference type="InterPro" id="IPR001932">
    <property type="entry name" value="PPM-type_phosphatase-like_dom"/>
</dbReference>
<dbReference type="Pfam" id="PF13426">
    <property type="entry name" value="PAS_9"/>
    <property type="match status" value="1"/>
</dbReference>
<dbReference type="Gene3D" id="3.60.40.10">
    <property type="entry name" value="PPM-type phosphatase domain"/>
    <property type="match status" value="1"/>
</dbReference>
<keyword evidence="3" id="KW-0812">Transmembrane</keyword>
<dbReference type="SMART" id="SM00091">
    <property type="entry name" value="PAS"/>
    <property type="match status" value="2"/>
</dbReference>
<evidence type="ECO:0000259" key="6">
    <source>
        <dbReference type="PROSITE" id="PS50885"/>
    </source>
</evidence>
<keyword evidence="8" id="KW-1185">Reference proteome</keyword>
<evidence type="ECO:0000313" key="7">
    <source>
        <dbReference type="EMBL" id="MBL6447252.1"/>
    </source>
</evidence>
<dbReference type="SUPFAM" id="SSF55781">
    <property type="entry name" value="GAF domain-like"/>
    <property type="match status" value="1"/>
</dbReference>
<dbReference type="InterPro" id="IPR000014">
    <property type="entry name" value="PAS"/>
</dbReference>
<dbReference type="SMART" id="SM00086">
    <property type="entry name" value="PAC"/>
    <property type="match status" value="2"/>
</dbReference>
<feature type="domain" description="PAC" evidence="5">
    <location>
        <begin position="750"/>
        <end position="801"/>
    </location>
</feature>
<feature type="coiled-coil region" evidence="2">
    <location>
        <begin position="621"/>
        <end position="686"/>
    </location>
</feature>
<keyword evidence="2" id="KW-0175">Coiled coil</keyword>
<keyword evidence="3" id="KW-0472">Membrane</keyword>
<protein>
    <submittedName>
        <fullName evidence="7">PAS domain S-box protein</fullName>
    </submittedName>
</protein>
<comment type="caution">
    <text evidence="7">The sequence shown here is derived from an EMBL/GenBank/DDBJ whole genome shotgun (WGS) entry which is preliminary data.</text>
</comment>
<reference evidence="7" key="1">
    <citation type="submission" date="2021-01" db="EMBL/GenBank/DDBJ databases">
        <title>Fulvivirga kasyanovii gen. nov., sp nov., a novel member of the phylum Bacteroidetes isolated from seawater in a mussel farm.</title>
        <authorList>
            <person name="Zhao L.-H."/>
            <person name="Wang Z.-J."/>
        </authorList>
    </citation>
    <scope>NUCLEOTIDE SEQUENCE</scope>
    <source>
        <strain evidence="7">29W222</strain>
    </source>
</reference>
<dbReference type="Gene3D" id="6.10.340.10">
    <property type="match status" value="1"/>
</dbReference>
<feature type="domain" description="PAC" evidence="5">
    <location>
        <begin position="874"/>
        <end position="925"/>
    </location>
</feature>
<dbReference type="InterPro" id="IPR052016">
    <property type="entry name" value="Bact_Sigma-Reg"/>
</dbReference>
<dbReference type="Gene3D" id="3.30.450.40">
    <property type="match status" value="1"/>
</dbReference>
<feature type="transmembrane region" description="Helical" evidence="3">
    <location>
        <begin position="12"/>
        <end position="31"/>
    </location>
</feature>
<dbReference type="Proteomes" id="UP000614216">
    <property type="component" value="Unassembled WGS sequence"/>
</dbReference>
<dbReference type="RefSeq" id="WP_202856772.1">
    <property type="nucleotide sequence ID" value="NZ_JAEUGD010000042.1"/>
</dbReference>
<dbReference type="InterPro" id="IPR029016">
    <property type="entry name" value="GAF-like_dom_sf"/>
</dbReference>
<name>A0A937FYQ2_9BACT</name>